<reference evidence="1" key="1">
    <citation type="submission" date="2019-06" db="EMBL/GenBank/DDBJ databases">
        <authorList>
            <person name="Zheng W."/>
        </authorList>
    </citation>
    <scope>NUCLEOTIDE SEQUENCE</scope>
    <source>
        <strain evidence="1">QDHG01</strain>
    </source>
</reference>
<evidence type="ECO:0000313" key="1">
    <source>
        <dbReference type="EMBL" id="TNV80859.1"/>
    </source>
</evidence>
<gene>
    <name evidence="1" type="ORF">FGO68_gene10788</name>
</gene>
<keyword evidence="2" id="KW-1185">Reference proteome</keyword>
<dbReference type="AlphaFoldDB" id="A0A8J8NVB8"/>
<protein>
    <submittedName>
        <fullName evidence="1">Uncharacterized protein</fullName>
    </submittedName>
</protein>
<sequence length="143" mass="16801">MVLRPCLQGPGMCLASQTAYLLDKTLKGPPSNLFWISKHLLYPIYHQQDRKHLQNQQKQVQQAANTTYLYPLNPLPKDPKVPFPSNLQLKSVKQVNRRHQFRCVNQFQDRLKGIRENKQSLYQLLMLRILQQAAQVLRLGRKR</sequence>
<dbReference type="EMBL" id="RRYP01006925">
    <property type="protein sequence ID" value="TNV80859.1"/>
    <property type="molecule type" value="Genomic_DNA"/>
</dbReference>
<name>A0A8J8NVB8_HALGN</name>
<accession>A0A8J8NVB8</accession>
<proteinExistence type="predicted"/>
<dbReference type="Proteomes" id="UP000785679">
    <property type="component" value="Unassembled WGS sequence"/>
</dbReference>
<evidence type="ECO:0000313" key="2">
    <source>
        <dbReference type="Proteomes" id="UP000785679"/>
    </source>
</evidence>
<organism evidence="1 2">
    <name type="scientific">Halteria grandinella</name>
    <dbReference type="NCBI Taxonomy" id="5974"/>
    <lineage>
        <taxon>Eukaryota</taxon>
        <taxon>Sar</taxon>
        <taxon>Alveolata</taxon>
        <taxon>Ciliophora</taxon>
        <taxon>Intramacronucleata</taxon>
        <taxon>Spirotrichea</taxon>
        <taxon>Stichotrichia</taxon>
        <taxon>Sporadotrichida</taxon>
        <taxon>Halteriidae</taxon>
        <taxon>Halteria</taxon>
    </lineage>
</organism>
<comment type="caution">
    <text evidence="1">The sequence shown here is derived from an EMBL/GenBank/DDBJ whole genome shotgun (WGS) entry which is preliminary data.</text>
</comment>